<evidence type="ECO:0000313" key="4">
    <source>
        <dbReference type="Proteomes" id="UP000546642"/>
    </source>
</evidence>
<gene>
    <name evidence="3" type="ORF">HNR23_001731</name>
</gene>
<proteinExistence type="predicted"/>
<dbReference type="RefSeq" id="WP_184074903.1">
    <property type="nucleotide sequence ID" value="NZ_JACHDS010000001.1"/>
</dbReference>
<feature type="domain" description="ATP-grasp" evidence="2">
    <location>
        <begin position="131"/>
        <end position="319"/>
    </location>
</feature>
<dbReference type="GO" id="GO:0005524">
    <property type="term" value="F:ATP binding"/>
    <property type="evidence" value="ECO:0007669"/>
    <property type="project" value="UniProtKB-UniRule"/>
</dbReference>
<dbReference type="PROSITE" id="PS50975">
    <property type="entry name" value="ATP_GRASP"/>
    <property type="match status" value="1"/>
</dbReference>
<dbReference type="GO" id="GO:0009432">
    <property type="term" value="P:SOS response"/>
    <property type="evidence" value="ECO:0007669"/>
    <property type="project" value="TreeGrafter"/>
</dbReference>
<keyword evidence="1" id="KW-0067">ATP-binding</keyword>
<dbReference type="AlphaFoldDB" id="A0A7W9YI95"/>
<organism evidence="3 4">
    <name type="scientific">Nocardiopsis mwathae</name>
    <dbReference type="NCBI Taxonomy" id="1472723"/>
    <lineage>
        <taxon>Bacteria</taxon>
        <taxon>Bacillati</taxon>
        <taxon>Actinomycetota</taxon>
        <taxon>Actinomycetes</taxon>
        <taxon>Streptosporangiales</taxon>
        <taxon>Nocardiopsidaceae</taxon>
        <taxon>Nocardiopsis</taxon>
    </lineage>
</organism>
<evidence type="ECO:0000313" key="3">
    <source>
        <dbReference type="EMBL" id="MBB6171671.1"/>
    </source>
</evidence>
<dbReference type="GO" id="GO:0018169">
    <property type="term" value="F:ribosomal S6-glutamic acid ligase activity"/>
    <property type="evidence" value="ECO:0007669"/>
    <property type="project" value="TreeGrafter"/>
</dbReference>
<keyword evidence="1" id="KW-0547">Nucleotide-binding</keyword>
<protein>
    <submittedName>
        <fullName evidence="3">ATP-grasp ribosomal peptide maturase</fullName>
    </submittedName>
</protein>
<dbReference type="EMBL" id="JACHDS010000001">
    <property type="protein sequence ID" value="MBB6171671.1"/>
    <property type="molecule type" value="Genomic_DNA"/>
</dbReference>
<dbReference type="Proteomes" id="UP000546642">
    <property type="component" value="Unassembled WGS sequence"/>
</dbReference>
<dbReference type="Pfam" id="PF21068">
    <property type="entry name" value="ATPgraspMvdD"/>
    <property type="match status" value="1"/>
</dbReference>
<dbReference type="InterPro" id="IPR011761">
    <property type="entry name" value="ATP-grasp"/>
</dbReference>
<evidence type="ECO:0000259" key="2">
    <source>
        <dbReference type="PROSITE" id="PS50975"/>
    </source>
</evidence>
<dbReference type="PANTHER" id="PTHR21621:SF0">
    <property type="entry name" value="BETA-CITRYLGLUTAMATE SYNTHASE B-RELATED"/>
    <property type="match status" value="1"/>
</dbReference>
<dbReference type="PANTHER" id="PTHR21621">
    <property type="entry name" value="RIBOSOMAL PROTEIN S6 MODIFICATION PROTEIN"/>
    <property type="match status" value="1"/>
</dbReference>
<comment type="caution">
    <text evidence="3">The sequence shown here is derived from an EMBL/GenBank/DDBJ whole genome shotgun (WGS) entry which is preliminary data.</text>
</comment>
<keyword evidence="4" id="KW-1185">Reference proteome</keyword>
<accession>A0A7W9YI95</accession>
<reference evidence="3 4" key="1">
    <citation type="submission" date="2020-08" db="EMBL/GenBank/DDBJ databases">
        <title>Sequencing the genomes of 1000 actinobacteria strains.</title>
        <authorList>
            <person name="Klenk H.-P."/>
        </authorList>
    </citation>
    <scope>NUCLEOTIDE SEQUENCE [LARGE SCALE GENOMIC DNA]</scope>
    <source>
        <strain evidence="3 4">DSM 46659</strain>
    </source>
</reference>
<evidence type="ECO:0000256" key="1">
    <source>
        <dbReference type="PROSITE-ProRule" id="PRU00409"/>
    </source>
</evidence>
<sequence>MSVLILAHPSDTVADLVADELEGRGMAVARLTPSAFPRKLTMAARLKDGGRWSGTLTTSDGRRIELGEIRAVWRRSASQFVLDGRMTAPERAFAYGEARRGFGGVLAALGDCLWVNDPVAASRAEYKPAQLAAAAEAGLPVPDTLVTSDPQAAHDWAKQLARPIVYKPLSGVWHADEGRLRLMYTTPIEDPDDLLDPRLSLTAQMFQERVPLGFAVRATVVGERVFAARIDTDSPQAQEDWRSDYDSLRHSVFELPDAVSAGLVDLHRRLGLVYGAADLIYNDLSGRFVFLETNQNGEFGWIARRTGLPIPAAIADLLERA</sequence>
<dbReference type="InterPro" id="IPR048936">
    <property type="entry name" value="MvdD-like_ATPgrasp"/>
</dbReference>
<name>A0A7W9YI95_9ACTN</name>
<dbReference type="Gene3D" id="3.30.470.20">
    <property type="entry name" value="ATP-grasp fold, B domain"/>
    <property type="match status" value="1"/>
</dbReference>
<dbReference type="SUPFAM" id="SSF56059">
    <property type="entry name" value="Glutathione synthetase ATP-binding domain-like"/>
    <property type="match status" value="1"/>
</dbReference>
<dbReference type="GO" id="GO:0005737">
    <property type="term" value="C:cytoplasm"/>
    <property type="evidence" value="ECO:0007669"/>
    <property type="project" value="TreeGrafter"/>
</dbReference>
<dbReference type="GO" id="GO:0046872">
    <property type="term" value="F:metal ion binding"/>
    <property type="evidence" value="ECO:0007669"/>
    <property type="project" value="InterPro"/>
</dbReference>